<proteinExistence type="predicted"/>
<evidence type="ECO:0000313" key="1">
    <source>
        <dbReference type="EMBL" id="EQC30582.1"/>
    </source>
</evidence>
<sequence>MDVVEAQRLLRARYQQPVRTFLESDVAYAEMYGPWTTDAYVLGAPSCQIVHTNPALTSEKASEIAAHREQALDTAPSGRALCPWPGPPLSIDMLQVHAATYLELLEHTPPTTTEMHLSQLLWHLLASNLTALAAASSVPDLRSFFLELVVRQPAPRPQRLAFALLGCVSTADSIDATLSMELFHLALEMAERTVALAASDDDELVACMSRTLLSLTHPSDAWVLDRLVPLSSSGVILSLLDGVHDIPTLVLLVEGLVFGLYLTRLLGLETHPRCAERRSSETISLRRASSHRLASVSALVLPTDPASGRHTFDLGLDVFSASPKLLETLLHLYYTTPSIAVQRLVFMVLFDATKANLPVPVHEAEWLYEACLAAGVPSRLAMYPSSRPSSPLGGNNIISDLHTAFLDELFHLMRVDEYFKQSAALASALKTARVQTLDALHATPDAVVLAKVFALIESRDDAYKGERWLSELLCDANRLGSPVFGQANDGDEVCDRSRLRAAARTKFWEALRSPVERRRVAMVHVLAIVVQRRFGSAQSEHLLLDVNSVVSTLLDNKEASPLVLLPVLRVIFELCTRRLSYAYARSRPVHALAPPRTLLAALRHGVFALDMSLLRDISSDIFLIGLDALSNEVADKSDDVGVVIALVVKHLFHDVHLFSRAGGLLRFLHFLDHSNPTIALLVSELVVAMIKTSQKEQYIHCLKELQVLAQETDDERCLANPYVHCRSLLRRFYDMHVLPLDGAM</sequence>
<name>T0RKZ2_SAPDV</name>
<dbReference type="RefSeq" id="XP_008615908.1">
    <property type="nucleotide sequence ID" value="XM_008617686.1"/>
</dbReference>
<reference evidence="1 2" key="1">
    <citation type="submission" date="2012-04" db="EMBL/GenBank/DDBJ databases">
        <title>The Genome Sequence of Saprolegnia declina VS20.</title>
        <authorList>
            <consortium name="The Broad Institute Genome Sequencing Platform"/>
            <person name="Russ C."/>
            <person name="Nusbaum C."/>
            <person name="Tyler B."/>
            <person name="van West P."/>
            <person name="Dieguez-Uribeondo J."/>
            <person name="de Bruijn I."/>
            <person name="Tripathy S."/>
            <person name="Jiang R."/>
            <person name="Young S.K."/>
            <person name="Zeng Q."/>
            <person name="Gargeya S."/>
            <person name="Fitzgerald M."/>
            <person name="Haas B."/>
            <person name="Abouelleil A."/>
            <person name="Alvarado L."/>
            <person name="Arachchi H.M."/>
            <person name="Berlin A."/>
            <person name="Chapman S.B."/>
            <person name="Goldberg J."/>
            <person name="Griggs A."/>
            <person name="Gujja S."/>
            <person name="Hansen M."/>
            <person name="Howarth C."/>
            <person name="Imamovic A."/>
            <person name="Larimer J."/>
            <person name="McCowen C."/>
            <person name="Montmayeur A."/>
            <person name="Murphy C."/>
            <person name="Neiman D."/>
            <person name="Pearson M."/>
            <person name="Priest M."/>
            <person name="Roberts A."/>
            <person name="Saif S."/>
            <person name="Shea T."/>
            <person name="Sisk P."/>
            <person name="Sykes S."/>
            <person name="Wortman J."/>
            <person name="Nusbaum C."/>
            <person name="Birren B."/>
        </authorList>
    </citation>
    <scope>NUCLEOTIDE SEQUENCE [LARGE SCALE GENOMIC DNA]</scope>
    <source>
        <strain evidence="1 2">VS20</strain>
    </source>
</reference>
<accession>T0RKZ2</accession>
<dbReference type="eggNOG" id="ENOG502S520">
    <property type="taxonomic scope" value="Eukaryota"/>
</dbReference>
<dbReference type="AlphaFoldDB" id="T0RKZ2"/>
<dbReference type="EMBL" id="JH767174">
    <property type="protein sequence ID" value="EQC30582.1"/>
    <property type="molecule type" value="Genomic_DNA"/>
</dbReference>
<dbReference type="InParanoid" id="T0RKZ2"/>
<dbReference type="GeneID" id="19952366"/>
<dbReference type="Proteomes" id="UP000030762">
    <property type="component" value="Unassembled WGS sequence"/>
</dbReference>
<keyword evidence="2" id="KW-1185">Reference proteome</keyword>
<evidence type="ECO:0000313" key="2">
    <source>
        <dbReference type="Proteomes" id="UP000030762"/>
    </source>
</evidence>
<dbReference type="OrthoDB" id="67041at2759"/>
<organism evidence="1 2">
    <name type="scientific">Saprolegnia diclina (strain VS20)</name>
    <dbReference type="NCBI Taxonomy" id="1156394"/>
    <lineage>
        <taxon>Eukaryota</taxon>
        <taxon>Sar</taxon>
        <taxon>Stramenopiles</taxon>
        <taxon>Oomycota</taxon>
        <taxon>Saprolegniomycetes</taxon>
        <taxon>Saprolegniales</taxon>
        <taxon>Saprolegniaceae</taxon>
        <taxon>Saprolegnia</taxon>
    </lineage>
</organism>
<gene>
    <name evidence="1" type="ORF">SDRG_11639</name>
</gene>
<dbReference type="VEuPathDB" id="FungiDB:SDRG_11639"/>
<protein>
    <submittedName>
        <fullName evidence="1">Uncharacterized protein</fullName>
    </submittedName>
</protein>